<keyword evidence="6 11" id="KW-0375">Hydrogen ion transport</keyword>
<proteinExistence type="inferred from homology"/>
<evidence type="ECO:0000313" key="13">
    <source>
        <dbReference type="EMBL" id="RZS94422.1"/>
    </source>
</evidence>
<dbReference type="CDD" id="cd00310">
    <property type="entry name" value="ATP-synt_Fo_a_6"/>
    <property type="match status" value="1"/>
</dbReference>
<organism evidence="13 14">
    <name type="scientific">Cuneatibacter caecimuris</name>
    <dbReference type="NCBI Taxonomy" id="1796618"/>
    <lineage>
        <taxon>Bacteria</taxon>
        <taxon>Bacillati</taxon>
        <taxon>Bacillota</taxon>
        <taxon>Clostridia</taxon>
        <taxon>Lachnospirales</taxon>
        <taxon>Lachnospiraceae</taxon>
        <taxon>Cuneatibacter</taxon>
    </lineage>
</organism>
<keyword evidence="11" id="KW-1003">Cell membrane</keyword>
<dbReference type="Proteomes" id="UP000292927">
    <property type="component" value="Unassembled WGS sequence"/>
</dbReference>
<comment type="function">
    <text evidence="11 12">Key component of the proton channel; it plays a direct role in the translocation of protons across the membrane.</text>
</comment>
<dbReference type="GO" id="GO:0005886">
    <property type="term" value="C:plasma membrane"/>
    <property type="evidence" value="ECO:0007669"/>
    <property type="project" value="UniProtKB-SubCell"/>
</dbReference>
<dbReference type="Pfam" id="PF00119">
    <property type="entry name" value="ATP-synt_A"/>
    <property type="match status" value="1"/>
</dbReference>
<evidence type="ECO:0000256" key="1">
    <source>
        <dbReference type="ARBA" id="ARBA00004141"/>
    </source>
</evidence>
<comment type="subcellular location">
    <subcellularLocation>
        <location evidence="11 12">Cell membrane</location>
        <topology evidence="11 12">Multi-pass membrane protein</topology>
    </subcellularLocation>
    <subcellularLocation>
        <location evidence="1">Membrane</location>
        <topology evidence="1">Multi-pass membrane protein</topology>
    </subcellularLocation>
</comment>
<dbReference type="InterPro" id="IPR035908">
    <property type="entry name" value="F0_ATP_A_sf"/>
</dbReference>
<dbReference type="SUPFAM" id="SSF81336">
    <property type="entry name" value="F1F0 ATP synthase subunit A"/>
    <property type="match status" value="1"/>
</dbReference>
<evidence type="ECO:0000256" key="11">
    <source>
        <dbReference type="HAMAP-Rule" id="MF_01393"/>
    </source>
</evidence>
<feature type="transmembrane region" description="Helical" evidence="11">
    <location>
        <begin position="117"/>
        <end position="135"/>
    </location>
</feature>
<evidence type="ECO:0000313" key="14">
    <source>
        <dbReference type="Proteomes" id="UP000292927"/>
    </source>
</evidence>
<evidence type="ECO:0000256" key="7">
    <source>
        <dbReference type="ARBA" id="ARBA00022989"/>
    </source>
</evidence>
<gene>
    <name evidence="11" type="primary">atpB</name>
    <name evidence="13" type="ORF">EV209_2264</name>
</gene>
<dbReference type="GO" id="GO:0045259">
    <property type="term" value="C:proton-transporting ATP synthase complex"/>
    <property type="evidence" value="ECO:0007669"/>
    <property type="project" value="UniProtKB-KW"/>
</dbReference>
<feature type="transmembrane region" description="Helical" evidence="11">
    <location>
        <begin position="88"/>
        <end position="111"/>
    </location>
</feature>
<feature type="transmembrane region" description="Helical" evidence="11">
    <location>
        <begin position="25"/>
        <end position="47"/>
    </location>
</feature>
<feature type="transmembrane region" description="Helical" evidence="11">
    <location>
        <begin position="207"/>
        <end position="228"/>
    </location>
</feature>
<accession>A0A4Q7P6U1</accession>
<evidence type="ECO:0000256" key="5">
    <source>
        <dbReference type="ARBA" id="ARBA00022692"/>
    </source>
</evidence>
<keyword evidence="5 11" id="KW-0812">Transmembrane</keyword>
<dbReference type="InterPro" id="IPR023011">
    <property type="entry name" value="ATP_synth_F0_asu_AS"/>
</dbReference>
<dbReference type="PANTHER" id="PTHR42823:SF3">
    <property type="entry name" value="ATP SYNTHASE SUBUNIT A, CHLOROPLASTIC"/>
    <property type="match status" value="1"/>
</dbReference>
<evidence type="ECO:0000256" key="9">
    <source>
        <dbReference type="ARBA" id="ARBA00023136"/>
    </source>
</evidence>
<dbReference type="GO" id="GO:0042777">
    <property type="term" value="P:proton motive force-driven plasma membrane ATP synthesis"/>
    <property type="evidence" value="ECO:0007669"/>
    <property type="project" value="TreeGrafter"/>
</dbReference>
<dbReference type="AlphaFoldDB" id="A0A4Q7P6U1"/>
<protein>
    <recommendedName>
        <fullName evidence="11 12">ATP synthase subunit a</fullName>
    </recommendedName>
    <alternativeName>
        <fullName evidence="11">ATP synthase F0 sector subunit a</fullName>
    </alternativeName>
    <alternativeName>
        <fullName evidence="11">F-ATPase subunit 6</fullName>
    </alternativeName>
</protein>
<evidence type="ECO:0000256" key="3">
    <source>
        <dbReference type="ARBA" id="ARBA00022448"/>
    </source>
</evidence>
<dbReference type="GO" id="GO:0046933">
    <property type="term" value="F:proton-transporting ATP synthase activity, rotational mechanism"/>
    <property type="evidence" value="ECO:0007669"/>
    <property type="project" value="UniProtKB-UniRule"/>
</dbReference>
<dbReference type="HAMAP" id="MF_01393">
    <property type="entry name" value="ATP_synth_a_bact"/>
    <property type="match status" value="1"/>
</dbReference>
<evidence type="ECO:0000256" key="2">
    <source>
        <dbReference type="ARBA" id="ARBA00006810"/>
    </source>
</evidence>
<keyword evidence="14" id="KW-1185">Reference proteome</keyword>
<keyword evidence="8 11" id="KW-0406">Ion transport</keyword>
<keyword evidence="9 11" id="KW-0472">Membrane</keyword>
<evidence type="ECO:0000256" key="4">
    <source>
        <dbReference type="ARBA" id="ARBA00022547"/>
    </source>
</evidence>
<evidence type="ECO:0000256" key="6">
    <source>
        <dbReference type="ARBA" id="ARBA00022781"/>
    </source>
</evidence>
<comment type="caution">
    <text evidence="13">The sequence shown here is derived from an EMBL/GenBank/DDBJ whole genome shotgun (WGS) entry which is preliminary data.</text>
</comment>
<dbReference type="PROSITE" id="PS00449">
    <property type="entry name" value="ATPASE_A"/>
    <property type="match status" value="1"/>
</dbReference>
<dbReference type="PANTHER" id="PTHR42823">
    <property type="entry name" value="ATP SYNTHASE SUBUNIT A, CHLOROPLASTIC"/>
    <property type="match status" value="1"/>
</dbReference>
<dbReference type="OrthoDB" id="9789241at2"/>
<evidence type="ECO:0000256" key="10">
    <source>
        <dbReference type="ARBA" id="ARBA00023310"/>
    </source>
</evidence>
<reference evidence="13 14" key="1">
    <citation type="submission" date="2019-02" db="EMBL/GenBank/DDBJ databases">
        <title>Genomic Encyclopedia of Type Strains, Phase IV (KMG-IV): sequencing the most valuable type-strain genomes for metagenomic binning, comparative biology and taxonomic classification.</title>
        <authorList>
            <person name="Goeker M."/>
        </authorList>
    </citation>
    <scope>NUCLEOTIDE SEQUENCE [LARGE SCALE GENOMIC DNA]</scope>
    <source>
        <strain evidence="13 14">DSM 29486</strain>
    </source>
</reference>
<keyword evidence="7 11" id="KW-1133">Transmembrane helix</keyword>
<evidence type="ECO:0000256" key="8">
    <source>
        <dbReference type="ARBA" id="ARBA00023065"/>
    </source>
</evidence>
<dbReference type="PRINTS" id="PR00123">
    <property type="entry name" value="ATPASEA"/>
</dbReference>
<keyword evidence="4 11" id="KW-0138">CF(0)</keyword>
<dbReference type="NCBIfam" id="TIGR01131">
    <property type="entry name" value="ATP_synt_6_or_A"/>
    <property type="match status" value="1"/>
</dbReference>
<sequence>MIQISAEADFMIKKLVSYELFGQTFWLTTTHVAMLIVSVVLIIFAVAANRAIRHAKPVPGVFQNFVELIVEKLDSMVKNSMGKNAYRFVNYISSIFLFILLSNISGIFGLRSPTADYGVTLMLGLITFGLIHYNGVKKNKIQHFTNLFKPLPLLFPINLIGEVATPLSLSLRLFGNVMSGTVMLGLWYGMMPLLFSLGIPSFLHAYFDLFSGAIQTYVFCMLTMVYVGDKIGDD</sequence>
<keyword evidence="3 11" id="KW-0813">Transport</keyword>
<dbReference type="InterPro" id="IPR000568">
    <property type="entry name" value="ATP_synth_F0_asu"/>
</dbReference>
<evidence type="ECO:0000256" key="12">
    <source>
        <dbReference type="RuleBase" id="RU000483"/>
    </source>
</evidence>
<dbReference type="InterPro" id="IPR045082">
    <property type="entry name" value="ATP_syn_F0_a_bact/chloroplast"/>
</dbReference>
<dbReference type="RefSeq" id="WP_130435535.1">
    <property type="nucleotide sequence ID" value="NZ_SGXF01000004.1"/>
</dbReference>
<dbReference type="Gene3D" id="1.20.120.220">
    <property type="entry name" value="ATP synthase, F0 complex, subunit A"/>
    <property type="match status" value="1"/>
</dbReference>
<dbReference type="EMBL" id="SGXF01000004">
    <property type="protein sequence ID" value="RZS94422.1"/>
    <property type="molecule type" value="Genomic_DNA"/>
</dbReference>
<keyword evidence="10 11" id="KW-0066">ATP synthesis</keyword>
<comment type="similarity">
    <text evidence="2 11 12">Belongs to the ATPase A chain family.</text>
</comment>
<name>A0A4Q7P6U1_9FIRM</name>
<feature type="transmembrane region" description="Helical" evidence="11">
    <location>
        <begin position="173"/>
        <end position="195"/>
    </location>
</feature>